<dbReference type="InterPro" id="IPR052054">
    <property type="entry name" value="Oxidative_DNA_repair_enzyme"/>
</dbReference>
<evidence type="ECO:0000259" key="10">
    <source>
        <dbReference type="SMART" id="SM00478"/>
    </source>
</evidence>
<dbReference type="InterPro" id="IPR012904">
    <property type="entry name" value="OGG_N"/>
</dbReference>
<keyword evidence="6" id="KW-0456">Lyase</keyword>
<dbReference type="Pfam" id="PF07934">
    <property type="entry name" value="OGG_N"/>
    <property type="match status" value="1"/>
</dbReference>
<dbReference type="EC" id="4.2.99.18" evidence="2"/>
<dbReference type="GO" id="GO:0003684">
    <property type="term" value="F:damaged DNA binding"/>
    <property type="evidence" value="ECO:0007669"/>
    <property type="project" value="InterPro"/>
</dbReference>
<evidence type="ECO:0000256" key="4">
    <source>
        <dbReference type="ARBA" id="ARBA00022801"/>
    </source>
</evidence>
<evidence type="ECO:0000256" key="3">
    <source>
        <dbReference type="ARBA" id="ARBA00022763"/>
    </source>
</evidence>
<comment type="catalytic activity">
    <reaction evidence="9">
        <text>2'-deoxyribonucleotide-(2'-deoxyribose 5'-phosphate)-2'-deoxyribonucleotide-DNA = a 3'-end 2'-deoxyribonucleotide-(2,3-dehydro-2,3-deoxyribose 5'-phosphate)-DNA + a 5'-end 5'-phospho-2'-deoxyribonucleoside-DNA + H(+)</text>
        <dbReference type="Rhea" id="RHEA:66592"/>
        <dbReference type="Rhea" id="RHEA-COMP:13180"/>
        <dbReference type="Rhea" id="RHEA-COMP:16897"/>
        <dbReference type="Rhea" id="RHEA-COMP:17067"/>
        <dbReference type="ChEBI" id="CHEBI:15378"/>
        <dbReference type="ChEBI" id="CHEBI:136412"/>
        <dbReference type="ChEBI" id="CHEBI:157695"/>
        <dbReference type="ChEBI" id="CHEBI:167181"/>
        <dbReference type="EC" id="4.2.99.18"/>
    </reaction>
</comment>
<dbReference type="GO" id="GO:0008534">
    <property type="term" value="F:oxidized purine nucleobase lesion DNA N-glycosylase activity"/>
    <property type="evidence" value="ECO:0007669"/>
    <property type="project" value="InterPro"/>
</dbReference>
<evidence type="ECO:0000256" key="9">
    <source>
        <dbReference type="ARBA" id="ARBA00044632"/>
    </source>
</evidence>
<dbReference type="Gene3D" id="1.10.340.30">
    <property type="entry name" value="Hypothetical protein, domain 2"/>
    <property type="match status" value="1"/>
</dbReference>
<dbReference type="SMART" id="SM00478">
    <property type="entry name" value="ENDO3c"/>
    <property type="match status" value="1"/>
</dbReference>
<evidence type="ECO:0000256" key="5">
    <source>
        <dbReference type="ARBA" id="ARBA00023204"/>
    </source>
</evidence>
<dbReference type="SUPFAM" id="SSF55945">
    <property type="entry name" value="TATA-box binding protein-like"/>
    <property type="match status" value="1"/>
</dbReference>
<proteinExistence type="inferred from homology"/>
<dbReference type="AlphaFoldDB" id="A0A839K437"/>
<comment type="caution">
    <text evidence="11">The sequence shown here is derived from an EMBL/GenBank/DDBJ whole genome shotgun (WGS) entry which is preliminary data.</text>
</comment>
<reference evidence="11 12" key="1">
    <citation type="submission" date="2020-07" db="EMBL/GenBank/DDBJ databases">
        <title>Characterization and genome sequencing of isolate MD1, a novel member within the family Lachnospiraceae.</title>
        <authorList>
            <person name="Rettenmaier R."/>
            <person name="Di Bello L."/>
            <person name="Zinser C."/>
            <person name="Scheitz K."/>
            <person name="Liebl W."/>
            <person name="Zverlov V."/>
        </authorList>
    </citation>
    <scope>NUCLEOTIDE SEQUENCE [LARGE SCALE GENOMIC DNA]</scope>
    <source>
        <strain evidence="11 12">MD1</strain>
    </source>
</reference>
<evidence type="ECO:0000256" key="7">
    <source>
        <dbReference type="ARBA" id="ARBA00023268"/>
    </source>
</evidence>
<feature type="domain" description="HhH-GPD" evidence="10">
    <location>
        <begin position="117"/>
        <end position="273"/>
    </location>
</feature>
<sequence length="279" mass="32130">MIIQNSNFNIMQIAESGQCFRMNRVQDSDERMKYGVVAYGEYLEITQLSDDQLELSCSEEEYHRLWEDYFDLTYDYGKLVKNLIEGEDLFLSEAAEFGKGIRILKQEPYEAAISFIISQNKNIPAIKSCIEAICTRYGERKVCEKCGGKEYFTFPAPKVLAEAIKEDLRALKTGYRDTYIISISKAIAEGSLNLDELKHISFEEAVRTLKKIRGVGDKVANCIALYGLHHISGFPVDVWILRVLDEIYQNQFELEKYAGYAGIVQQYMFYYMRHKKGVA</sequence>
<name>A0A839K437_9FIRM</name>
<dbReference type="CDD" id="cd00056">
    <property type="entry name" value="ENDO3c"/>
    <property type="match status" value="1"/>
</dbReference>
<gene>
    <name evidence="11" type="ORF">H0486_14645</name>
</gene>
<comment type="similarity">
    <text evidence="1">Belongs to the type-1 OGG1 family.</text>
</comment>
<evidence type="ECO:0000256" key="8">
    <source>
        <dbReference type="ARBA" id="ARBA00023295"/>
    </source>
</evidence>
<dbReference type="GO" id="GO:0006289">
    <property type="term" value="P:nucleotide-excision repair"/>
    <property type="evidence" value="ECO:0007669"/>
    <property type="project" value="InterPro"/>
</dbReference>
<dbReference type="SUPFAM" id="SSF48150">
    <property type="entry name" value="DNA-glycosylase"/>
    <property type="match status" value="1"/>
</dbReference>
<dbReference type="Gene3D" id="1.10.1670.10">
    <property type="entry name" value="Helix-hairpin-Helix base-excision DNA repair enzymes (C-terminal)"/>
    <property type="match status" value="1"/>
</dbReference>
<protein>
    <recommendedName>
        <fullName evidence="2">DNA-(apurinic or apyrimidinic site) lyase</fullName>
        <ecNumber evidence="2">4.2.99.18</ecNumber>
    </recommendedName>
</protein>
<evidence type="ECO:0000313" key="12">
    <source>
        <dbReference type="Proteomes" id="UP000574276"/>
    </source>
</evidence>
<dbReference type="Gene3D" id="3.30.310.260">
    <property type="match status" value="1"/>
</dbReference>
<dbReference type="GO" id="GO:0006284">
    <property type="term" value="P:base-excision repair"/>
    <property type="evidence" value="ECO:0007669"/>
    <property type="project" value="InterPro"/>
</dbReference>
<dbReference type="EMBL" id="JACEGA010000001">
    <property type="protein sequence ID" value="MBB2184117.1"/>
    <property type="molecule type" value="Genomic_DNA"/>
</dbReference>
<accession>A0A839K437</accession>
<dbReference type="GO" id="GO:0140078">
    <property type="term" value="F:class I DNA-(apurinic or apyrimidinic site) endonuclease activity"/>
    <property type="evidence" value="ECO:0007669"/>
    <property type="project" value="UniProtKB-EC"/>
</dbReference>
<keyword evidence="4" id="KW-0378">Hydrolase</keyword>
<evidence type="ECO:0000256" key="6">
    <source>
        <dbReference type="ARBA" id="ARBA00023239"/>
    </source>
</evidence>
<keyword evidence="12" id="KW-1185">Reference proteome</keyword>
<dbReference type="InterPro" id="IPR011257">
    <property type="entry name" value="DNA_glycosylase"/>
</dbReference>
<keyword evidence="7" id="KW-0511">Multifunctional enzyme</keyword>
<dbReference type="Proteomes" id="UP000574276">
    <property type="component" value="Unassembled WGS sequence"/>
</dbReference>
<keyword evidence="3" id="KW-0227">DNA damage</keyword>
<dbReference type="InterPro" id="IPR003265">
    <property type="entry name" value="HhH-GPD_domain"/>
</dbReference>
<dbReference type="Pfam" id="PF00730">
    <property type="entry name" value="HhH-GPD"/>
    <property type="match status" value="1"/>
</dbReference>
<evidence type="ECO:0000256" key="1">
    <source>
        <dbReference type="ARBA" id="ARBA00010679"/>
    </source>
</evidence>
<dbReference type="RefSeq" id="WP_228353711.1">
    <property type="nucleotide sequence ID" value="NZ_JACEGA010000001.1"/>
</dbReference>
<keyword evidence="8" id="KW-0326">Glycosidase</keyword>
<dbReference type="PANTHER" id="PTHR10242:SF2">
    <property type="entry name" value="N-GLYCOSYLASE_DNA LYASE"/>
    <property type="match status" value="1"/>
</dbReference>
<organism evidence="11 12">
    <name type="scientific">Variimorphobacter saccharofermentans</name>
    <dbReference type="NCBI Taxonomy" id="2755051"/>
    <lineage>
        <taxon>Bacteria</taxon>
        <taxon>Bacillati</taxon>
        <taxon>Bacillota</taxon>
        <taxon>Clostridia</taxon>
        <taxon>Lachnospirales</taxon>
        <taxon>Lachnospiraceae</taxon>
        <taxon>Variimorphobacter</taxon>
    </lineage>
</organism>
<evidence type="ECO:0000313" key="11">
    <source>
        <dbReference type="EMBL" id="MBB2184117.1"/>
    </source>
</evidence>
<dbReference type="InterPro" id="IPR023170">
    <property type="entry name" value="HhH_base_excis_C"/>
</dbReference>
<keyword evidence="5" id="KW-0234">DNA repair</keyword>
<dbReference type="PANTHER" id="PTHR10242">
    <property type="entry name" value="8-OXOGUANINE DNA GLYCOSYLASE"/>
    <property type="match status" value="1"/>
</dbReference>
<evidence type="ECO:0000256" key="2">
    <source>
        <dbReference type="ARBA" id="ARBA00012720"/>
    </source>
</evidence>